<proteinExistence type="predicted"/>
<dbReference type="Proteomes" id="UP000233786">
    <property type="component" value="Unassembled WGS sequence"/>
</dbReference>
<organism evidence="1 2">
    <name type="scientific">Saccharopolyspora spinosa</name>
    <dbReference type="NCBI Taxonomy" id="60894"/>
    <lineage>
        <taxon>Bacteria</taxon>
        <taxon>Bacillati</taxon>
        <taxon>Actinomycetota</taxon>
        <taxon>Actinomycetes</taxon>
        <taxon>Pseudonocardiales</taxon>
        <taxon>Pseudonocardiaceae</taxon>
        <taxon>Saccharopolyspora</taxon>
    </lineage>
</organism>
<accession>A0A2N3Y1K3</accession>
<reference evidence="1" key="1">
    <citation type="submission" date="2017-12" db="EMBL/GenBank/DDBJ databases">
        <title>Sequencing the genomes of 1000 Actinobacteria strains.</title>
        <authorList>
            <person name="Klenk H.-P."/>
        </authorList>
    </citation>
    <scope>NUCLEOTIDE SEQUENCE [LARGE SCALE GENOMIC DNA]</scope>
    <source>
        <strain evidence="1">DSM 44228</strain>
    </source>
</reference>
<dbReference type="EMBL" id="PJNB01000001">
    <property type="protein sequence ID" value="PKW16818.1"/>
    <property type="molecule type" value="Genomic_DNA"/>
</dbReference>
<dbReference type="AlphaFoldDB" id="A0A2N3Y1K3"/>
<gene>
    <name evidence="1" type="ORF">A8926_4710</name>
</gene>
<sequence length="30" mass="3396">MWRVLLILGFIAVATLAGVHRYRRVGARVT</sequence>
<keyword evidence="2" id="KW-1185">Reference proteome</keyword>
<protein>
    <submittedName>
        <fullName evidence="1">Uncharacterized protein</fullName>
    </submittedName>
</protein>
<evidence type="ECO:0000313" key="2">
    <source>
        <dbReference type="Proteomes" id="UP000233786"/>
    </source>
</evidence>
<name>A0A2N3Y1K3_SACSN</name>
<comment type="caution">
    <text evidence="1">The sequence shown here is derived from an EMBL/GenBank/DDBJ whole genome shotgun (WGS) entry which is preliminary data.</text>
</comment>
<evidence type="ECO:0000313" key="1">
    <source>
        <dbReference type="EMBL" id="PKW16818.1"/>
    </source>
</evidence>